<dbReference type="AlphaFoldDB" id="A0A1H7WZB8"/>
<protein>
    <submittedName>
        <fullName evidence="2">Uncharacterized protein</fullName>
    </submittedName>
</protein>
<evidence type="ECO:0000256" key="1">
    <source>
        <dbReference type="SAM" id="MobiDB-lite"/>
    </source>
</evidence>
<proteinExistence type="predicted"/>
<gene>
    <name evidence="2" type="ORF">SAMN05660976_04652</name>
</gene>
<name>A0A1H7WZB8_9ACTN</name>
<keyword evidence="3" id="KW-1185">Reference proteome</keyword>
<evidence type="ECO:0000313" key="2">
    <source>
        <dbReference type="EMBL" id="SEM26178.1"/>
    </source>
</evidence>
<dbReference type="RefSeq" id="WP_143078735.1">
    <property type="nucleotide sequence ID" value="NZ_FOBF01000011.1"/>
</dbReference>
<dbReference type="PROSITE" id="PS51257">
    <property type="entry name" value="PROKAR_LIPOPROTEIN"/>
    <property type="match status" value="1"/>
</dbReference>
<evidence type="ECO:0000313" key="3">
    <source>
        <dbReference type="Proteomes" id="UP000198953"/>
    </source>
</evidence>
<dbReference type="STRING" id="46177.SAMN05660976_04652"/>
<feature type="region of interest" description="Disordered" evidence="1">
    <location>
        <begin position="1"/>
        <end position="22"/>
    </location>
</feature>
<accession>A0A1H7WZB8</accession>
<reference evidence="2 3" key="1">
    <citation type="submission" date="2016-10" db="EMBL/GenBank/DDBJ databases">
        <authorList>
            <person name="de Groot N.N."/>
        </authorList>
    </citation>
    <scope>NUCLEOTIDE SEQUENCE [LARGE SCALE GENOMIC DNA]</scope>
    <source>
        <strain evidence="2 3">DSM 43357</strain>
    </source>
</reference>
<dbReference type="EMBL" id="FOBF01000011">
    <property type="protein sequence ID" value="SEM26178.1"/>
    <property type="molecule type" value="Genomic_DNA"/>
</dbReference>
<sequence>MRGRPRTGGCSAQGCSGGGSSATAVGCEARDAAGDGFEILAPNRTGPQRDTSFQRLISGTVGAHSSVSAIG</sequence>
<dbReference type="Proteomes" id="UP000198953">
    <property type="component" value="Unassembled WGS sequence"/>
</dbReference>
<organism evidence="2 3">
    <name type="scientific">Nonomuraea pusilla</name>
    <dbReference type="NCBI Taxonomy" id="46177"/>
    <lineage>
        <taxon>Bacteria</taxon>
        <taxon>Bacillati</taxon>
        <taxon>Actinomycetota</taxon>
        <taxon>Actinomycetes</taxon>
        <taxon>Streptosporangiales</taxon>
        <taxon>Streptosporangiaceae</taxon>
        <taxon>Nonomuraea</taxon>
    </lineage>
</organism>